<dbReference type="Proteomes" id="UP000316759">
    <property type="component" value="Unassembled WGS sequence"/>
</dbReference>
<gene>
    <name evidence="1" type="ORF">FGIG_10184</name>
</gene>
<accession>A0A504YP05</accession>
<evidence type="ECO:0000313" key="1">
    <source>
        <dbReference type="EMBL" id="TPP63772.1"/>
    </source>
</evidence>
<protein>
    <submittedName>
        <fullName evidence="1">Uncharacterized protein</fullName>
    </submittedName>
</protein>
<organism evidence="1 2">
    <name type="scientific">Fasciola gigantica</name>
    <name type="common">Giant liver fluke</name>
    <dbReference type="NCBI Taxonomy" id="46835"/>
    <lineage>
        <taxon>Eukaryota</taxon>
        <taxon>Metazoa</taxon>
        <taxon>Spiralia</taxon>
        <taxon>Lophotrochozoa</taxon>
        <taxon>Platyhelminthes</taxon>
        <taxon>Trematoda</taxon>
        <taxon>Digenea</taxon>
        <taxon>Plagiorchiida</taxon>
        <taxon>Echinostomata</taxon>
        <taxon>Echinostomatoidea</taxon>
        <taxon>Fasciolidae</taxon>
        <taxon>Fasciola</taxon>
    </lineage>
</organism>
<reference evidence="1 2" key="1">
    <citation type="submission" date="2019-04" db="EMBL/GenBank/DDBJ databases">
        <title>Annotation for the trematode Fasciola gigantica.</title>
        <authorList>
            <person name="Choi Y.-J."/>
        </authorList>
    </citation>
    <scope>NUCLEOTIDE SEQUENCE [LARGE SCALE GENOMIC DNA]</scope>
    <source>
        <strain evidence="1">Uganda_cow_1</strain>
    </source>
</reference>
<proteinExistence type="predicted"/>
<name>A0A504YP05_FASGI</name>
<keyword evidence="2" id="KW-1185">Reference proteome</keyword>
<sequence>MKRILAFGPASSHITRMGVKLAMDNKIHRPEQEVIRHLVNSCPMFSNPLMTLVEIVKKLQLRD</sequence>
<dbReference type="EMBL" id="SUNJ01005244">
    <property type="protein sequence ID" value="TPP63772.1"/>
    <property type="molecule type" value="Genomic_DNA"/>
</dbReference>
<dbReference type="AlphaFoldDB" id="A0A504YP05"/>
<evidence type="ECO:0000313" key="2">
    <source>
        <dbReference type="Proteomes" id="UP000316759"/>
    </source>
</evidence>
<comment type="caution">
    <text evidence="1">The sequence shown here is derived from an EMBL/GenBank/DDBJ whole genome shotgun (WGS) entry which is preliminary data.</text>
</comment>